<dbReference type="SMART" id="SM00220">
    <property type="entry name" value="S_TKc"/>
    <property type="match status" value="1"/>
</dbReference>
<keyword evidence="3" id="KW-0808">Transferase</keyword>
<keyword evidence="5 11" id="KW-0418">Kinase</keyword>
<dbReference type="PROSITE" id="PS00108">
    <property type="entry name" value="PROTEIN_KINASE_ST"/>
    <property type="match status" value="1"/>
</dbReference>
<evidence type="ECO:0000256" key="5">
    <source>
        <dbReference type="ARBA" id="ARBA00022777"/>
    </source>
</evidence>
<feature type="domain" description="Protein kinase" evidence="10">
    <location>
        <begin position="12"/>
        <end position="264"/>
    </location>
</feature>
<evidence type="ECO:0000313" key="11">
    <source>
        <dbReference type="EMBL" id="AXV07393.1"/>
    </source>
</evidence>
<evidence type="ECO:0000256" key="8">
    <source>
        <dbReference type="SAM" id="MobiDB-lite"/>
    </source>
</evidence>
<dbReference type="OrthoDB" id="9762169at2"/>
<proteinExistence type="predicted"/>
<gene>
    <name evidence="11" type="ORF">DVS28_a2714</name>
</gene>
<evidence type="ECO:0000256" key="4">
    <source>
        <dbReference type="ARBA" id="ARBA00022741"/>
    </source>
</evidence>
<accession>A0A346XYU6</accession>
<dbReference type="Pfam" id="PF00069">
    <property type="entry name" value="Pkinase"/>
    <property type="match status" value="1"/>
</dbReference>
<evidence type="ECO:0000256" key="9">
    <source>
        <dbReference type="SAM" id="Phobius"/>
    </source>
</evidence>
<protein>
    <recommendedName>
        <fullName evidence="1">non-specific serine/threonine protein kinase</fullName>
        <ecNumber evidence="1">2.7.11.1</ecNumber>
    </recommendedName>
</protein>
<dbReference type="Gene3D" id="1.10.510.10">
    <property type="entry name" value="Transferase(Phosphotransferase) domain 1"/>
    <property type="match status" value="1"/>
</dbReference>
<keyword evidence="4 7" id="KW-0547">Nucleotide-binding</keyword>
<dbReference type="PROSITE" id="PS50011">
    <property type="entry name" value="PROTEIN_KINASE_DOM"/>
    <property type="match status" value="1"/>
</dbReference>
<evidence type="ECO:0000256" key="2">
    <source>
        <dbReference type="ARBA" id="ARBA00022527"/>
    </source>
</evidence>
<dbReference type="RefSeq" id="WP_114591894.1">
    <property type="nucleotide sequence ID" value="NZ_CP031165.1"/>
</dbReference>
<feature type="region of interest" description="Disordered" evidence="8">
    <location>
        <begin position="269"/>
        <end position="332"/>
    </location>
</feature>
<dbReference type="InterPro" id="IPR008271">
    <property type="entry name" value="Ser/Thr_kinase_AS"/>
</dbReference>
<dbReference type="InterPro" id="IPR017441">
    <property type="entry name" value="Protein_kinase_ATP_BS"/>
</dbReference>
<dbReference type="PROSITE" id="PS00107">
    <property type="entry name" value="PROTEIN_KINASE_ATP"/>
    <property type="match status" value="1"/>
</dbReference>
<dbReference type="AlphaFoldDB" id="A0A346XYU6"/>
<keyword evidence="9" id="KW-0472">Membrane</keyword>
<evidence type="ECO:0000313" key="12">
    <source>
        <dbReference type="Proteomes" id="UP000264006"/>
    </source>
</evidence>
<feature type="binding site" evidence="7">
    <location>
        <position position="41"/>
    </location>
    <ligand>
        <name>ATP</name>
        <dbReference type="ChEBI" id="CHEBI:30616"/>
    </ligand>
</feature>
<evidence type="ECO:0000259" key="10">
    <source>
        <dbReference type="PROSITE" id="PS50011"/>
    </source>
</evidence>
<dbReference type="EC" id="2.7.11.1" evidence="1"/>
<dbReference type="CDD" id="cd14014">
    <property type="entry name" value="STKc_PknB_like"/>
    <property type="match status" value="1"/>
</dbReference>
<dbReference type="Proteomes" id="UP000264006">
    <property type="component" value="Chromosome"/>
</dbReference>
<dbReference type="KEGG" id="euz:DVS28_a2714"/>
<dbReference type="GO" id="GO:0004674">
    <property type="term" value="F:protein serine/threonine kinase activity"/>
    <property type="evidence" value="ECO:0007669"/>
    <property type="project" value="UniProtKB-KW"/>
</dbReference>
<keyword evidence="9" id="KW-1133">Transmembrane helix</keyword>
<reference evidence="11 12" key="1">
    <citation type="submission" date="2018-09" db="EMBL/GenBank/DDBJ databases">
        <title>Complete genome sequence of Euzebya sp. DY32-46 isolated from seawater of Pacific Ocean.</title>
        <authorList>
            <person name="Xu L."/>
            <person name="Wu Y.-H."/>
            <person name="Xu X.-W."/>
        </authorList>
    </citation>
    <scope>NUCLEOTIDE SEQUENCE [LARGE SCALE GENOMIC DNA]</scope>
    <source>
        <strain evidence="11 12">DY32-46</strain>
    </source>
</reference>
<keyword evidence="6 7" id="KW-0067">ATP-binding</keyword>
<dbReference type="PANTHER" id="PTHR43289">
    <property type="entry name" value="MITOGEN-ACTIVATED PROTEIN KINASE KINASE KINASE 20-RELATED"/>
    <property type="match status" value="1"/>
</dbReference>
<evidence type="ECO:0000256" key="1">
    <source>
        <dbReference type="ARBA" id="ARBA00012513"/>
    </source>
</evidence>
<name>A0A346XYU6_9ACTN</name>
<dbReference type="PANTHER" id="PTHR43289:SF6">
    <property type="entry name" value="SERINE_THREONINE-PROTEIN KINASE NEKL-3"/>
    <property type="match status" value="1"/>
</dbReference>
<evidence type="ECO:0000256" key="3">
    <source>
        <dbReference type="ARBA" id="ARBA00022679"/>
    </source>
</evidence>
<dbReference type="EMBL" id="CP031165">
    <property type="protein sequence ID" value="AXV07393.1"/>
    <property type="molecule type" value="Genomic_DNA"/>
</dbReference>
<dbReference type="GO" id="GO:0005524">
    <property type="term" value="F:ATP binding"/>
    <property type="evidence" value="ECO:0007669"/>
    <property type="project" value="UniProtKB-UniRule"/>
</dbReference>
<dbReference type="SUPFAM" id="SSF56112">
    <property type="entry name" value="Protein kinase-like (PK-like)"/>
    <property type="match status" value="1"/>
</dbReference>
<feature type="compositionally biased region" description="Low complexity" evidence="8">
    <location>
        <begin position="297"/>
        <end position="319"/>
    </location>
</feature>
<organism evidence="11 12">
    <name type="scientific">Euzebya pacifica</name>
    <dbReference type="NCBI Taxonomy" id="1608957"/>
    <lineage>
        <taxon>Bacteria</taxon>
        <taxon>Bacillati</taxon>
        <taxon>Actinomycetota</taxon>
        <taxon>Nitriliruptoria</taxon>
        <taxon>Euzebyales</taxon>
    </lineage>
</organism>
<keyword evidence="12" id="KW-1185">Reference proteome</keyword>
<feature type="transmembrane region" description="Helical" evidence="9">
    <location>
        <begin position="364"/>
        <end position="386"/>
    </location>
</feature>
<keyword evidence="2 11" id="KW-0723">Serine/threonine-protein kinase</keyword>
<evidence type="ECO:0000256" key="6">
    <source>
        <dbReference type="ARBA" id="ARBA00022840"/>
    </source>
</evidence>
<evidence type="ECO:0000256" key="7">
    <source>
        <dbReference type="PROSITE-ProRule" id="PRU10141"/>
    </source>
</evidence>
<sequence length="502" mass="52910">MNTESAVLADRYRLTDSIGRGGMADVYAAEDTSSGRMVAVKIMRVGEQADPDRFASEMRILDRLSHPAIVRLFDSGTTDDASPYFVMQLVDGESLSARLRAEGPLADEDAEEIGARVASALAHAHDTGVIHRDIKPANILIDTDGGAYLTDFGVARLADATLVTRAGTTIGTAAYLAPEQLQDSQVGPAADVYSFGLVLLESLTGTRAFRGTGVEAAMARLSRDPVVPDDLQGPWAPLLVAMTRRDPTQRPTAAEVELIIRAELPAPEVSAEEMASRAGGSRNTDEDPTAISQPFDGPSSGSGPWEPPSSDSAQSVAVVPPTPPPTPALGLPVAEASAHPTVPAPAPFLEDLPRRGMDAIRSRALLVGLLLGVVVVLGGFGVFRLLQPVDETDMVSGTDPVDEAARQVLAILDASERLRAADPSLQRELVSLADNIVESVNDDRWDSALLGVVAMTSTTRDAIDTLDIEPVALNGLLEALRDLTREIELLAGAEASGTDPPE</sequence>
<dbReference type="InterPro" id="IPR011009">
    <property type="entry name" value="Kinase-like_dom_sf"/>
</dbReference>
<dbReference type="InterPro" id="IPR000719">
    <property type="entry name" value="Prot_kinase_dom"/>
</dbReference>
<keyword evidence="9" id="KW-0812">Transmembrane</keyword>
<dbReference type="Gene3D" id="3.30.200.20">
    <property type="entry name" value="Phosphorylase Kinase, domain 1"/>
    <property type="match status" value="1"/>
</dbReference>